<evidence type="ECO:0000256" key="4">
    <source>
        <dbReference type="ARBA" id="ARBA00022516"/>
    </source>
</evidence>
<dbReference type="InParanoid" id="A0A200Q688"/>
<comment type="subunit">
    <text evidence="10">Complex I is composed of at least 49 different subunits.</text>
</comment>
<keyword evidence="4 11" id="KW-0444">Lipid biosynthesis</keyword>
<dbReference type="PANTHER" id="PTHR20863:SF75">
    <property type="entry name" value="ACYL CARRIER PROTEIN"/>
    <property type="match status" value="1"/>
</dbReference>
<comment type="caution">
    <text evidence="13">The sequence shown here is derived from an EMBL/GenBank/DDBJ whole genome shotgun (WGS) entry which is preliminary data.</text>
</comment>
<feature type="domain" description="Carrier" evidence="12">
    <location>
        <begin position="57"/>
        <end position="132"/>
    </location>
</feature>
<evidence type="ECO:0000313" key="14">
    <source>
        <dbReference type="Proteomes" id="UP000195402"/>
    </source>
</evidence>
<dbReference type="Proteomes" id="UP000195402">
    <property type="component" value="Unassembled WGS sequence"/>
</dbReference>
<comment type="function">
    <text evidence="9">Carrier of the growing fatty acid chain in fatty acid biosynthesis. May be involved in the synthesis of short and medium chain fatty acids. Accessory and non-catalytic subunit of the mitochondrial membrane respiratory chain NADH dehydrogenase (Complex I), which functions in the transfer of electrons from NADH to the respiratory chain.</text>
</comment>
<keyword evidence="7" id="KW-0443">Lipid metabolism</keyword>
<dbReference type="HAMAP" id="MF_01217">
    <property type="entry name" value="Acyl_carrier"/>
    <property type="match status" value="1"/>
</dbReference>
<keyword evidence="3 11" id="KW-0596">Phosphopantetheine</keyword>
<dbReference type="OrthoDB" id="448946at2759"/>
<keyword evidence="6" id="KW-0276">Fatty acid metabolism</keyword>
<evidence type="ECO:0000256" key="11">
    <source>
        <dbReference type="RuleBase" id="RU000722"/>
    </source>
</evidence>
<dbReference type="EMBL" id="MVGT01002978">
    <property type="protein sequence ID" value="OVA05990.1"/>
    <property type="molecule type" value="Genomic_DNA"/>
</dbReference>
<evidence type="ECO:0000256" key="5">
    <source>
        <dbReference type="ARBA" id="ARBA00022553"/>
    </source>
</evidence>
<dbReference type="GO" id="GO:0000035">
    <property type="term" value="F:acyl binding"/>
    <property type="evidence" value="ECO:0007669"/>
    <property type="project" value="TreeGrafter"/>
</dbReference>
<comment type="pathway">
    <text evidence="1">Lipid metabolism; fatty acid biosynthesis.</text>
</comment>
<proteinExistence type="inferred from homology"/>
<dbReference type="Pfam" id="PF00550">
    <property type="entry name" value="PP-binding"/>
    <property type="match status" value="1"/>
</dbReference>
<dbReference type="Gene3D" id="1.10.1200.10">
    <property type="entry name" value="ACP-like"/>
    <property type="match status" value="1"/>
</dbReference>
<comment type="similarity">
    <text evidence="2">Belongs to the acyl carrier protein (ACP) family.</text>
</comment>
<evidence type="ECO:0000256" key="8">
    <source>
        <dbReference type="ARBA" id="ARBA00023160"/>
    </source>
</evidence>
<dbReference type="STRING" id="56857.A0A200Q688"/>
<evidence type="ECO:0000256" key="3">
    <source>
        <dbReference type="ARBA" id="ARBA00022450"/>
    </source>
</evidence>
<protein>
    <recommendedName>
        <fullName evidence="11">Acyl carrier protein</fullName>
    </recommendedName>
</protein>
<dbReference type="SUPFAM" id="SSF47336">
    <property type="entry name" value="ACP-like"/>
    <property type="match status" value="1"/>
</dbReference>
<evidence type="ECO:0000256" key="10">
    <source>
        <dbReference type="ARBA" id="ARBA00063067"/>
    </source>
</evidence>
<evidence type="ECO:0000256" key="1">
    <source>
        <dbReference type="ARBA" id="ARBA00005194"/>
    </source>
</evidence>
<dbReference type="InterPro" id="IPR003231">
    <property type="entry name" value="ACP"/>
</dbReference>
<organism evidence="13 14">
    <name type="scientific">Macleaya cordata</name>
    <name type="common">Five-seeded plume-poppy</name>
    <name type="synonym">Bocconia cordata</name>
    <dbReference type="NCBI Taxonomy" id="56857"/>
    <lineage>
        <taxon>Eukaryota</taxon>
        <taxon>Viridiplantae</taxon>
        <taxon>Streptophyta</taxon>
        <taxon>Embryophyta</taxon>
        <taxon>Tracheophyta</taxon>
        <taxon>Spermatophyta</taxon>
        <taxon>Magnoliopsida</taxon>
        <taxon>Ranunculales</taxon>
        <taxon>Papaveraceae</taxon>
        <taxon>Papaveroideae</taxon>
        <taxon>Macleaya</taxon>
    </lineage>
</organism>
<evidence type="ECO:0000256" key="9">
    <source>
        <dbReference type="ARBA" id="ARBA00057783"/>
    </source>
</evidence>
<dbReference type="AlphaFoldDB" id="A0A200Q688"/>
<dbReference type="OMA" id="AHTWKST"/>
<keyword evidence="8 11" id="KW-0275">Fatty acid biosynthesis</keyword>
<evidence type="ECO:0000313" key="13">
    <source>
        <dbReference type="EMBL" id="OVA05990.1"/>
    </source>
</evidence>
<sequence>MQQALRTGIHTLRSSILSHCSNGAERTSILGFIEGARVFSSQSAAASSSPANFLGKEEVTTRVVDLLKSIPFVDPAKVSPTANFKNDLQMDMLDNVGVMMAVEEEFALNIPDDEANKFSTTAHLIDYISTHPQAK</sequence>
<dbReference type="InterPro" id="IPR009081">
    <property type="entry name" value="PP-bd_ACP"/>
</dbReference>
<name>A0A200Q688_MACCD</name>
<evidence type="ECO:0000256" key="6">
    <source>
        <dbReference type="ARBA" id="ARBA00022832"/>
    </source>
</evidence>
<dbReference type="GO" id="GO:0005739">
    <property type="term" value="C:mitochondrion"/>
    <property type="evidence" value="ECO:0007669"/>
    <property type="project" value="UniProtKB-ARBA"/>
</dbReference>
<keyword evidence="14" id="KW-1185">Reference proteome</keyword>
<reference evidence="13 14" key="1">
    <citation type="journal article" date="2017" name="Mol. Plant">
        <title>The Genome of Medicinal Plant Macleaya cordata Provides New Insights into Benzylisoquinoline Alkaloids Metabolism.</title>
        <authorList>
            <person name="Liu X."/>
            <person name="Liu Y."/>
            <person name="Huang P."/>
            <person name="Ma Y."/>
            <person name="Qing Z."/>
            <person name="Tang Q."/>
            <person name="Cao H."/>
            <person name="Cheng P."/>
            <person name="Zheng Y."/>
            <person name="Yuan Z."/>
            <person name="Zhou Y."/>
            <person name="Liu J."/>
            <person name="Tang Z."/>
            <person name="Zhuo Y."/>
            <person name="Zhang Y."/>
            <person name="Yu L."/>
            <person name="Huang J."/>
            <person name="Yang P."/>
            <person name="Peng Q."/>
            <person name="Zhang J."/>
            <person name="Jiang W."/>
            <person name="Zhang Z."/>
            <person name="Lin K."/>
            <person name="Ro D.K."/>
            <person name="Chen X."/>
            <person name="Xiong X."/>
            <person name="Shang Y."/>
            <person name="Huang S."/>
            <person name="Zeng J."/>
        </authorList>
    </citation>
    <scope>NUCLEOTIDE SEQUENCE [LARGE SCALE GENOMIC DNA]</scope>
    <source>
        <strain evidence="14">cv. BLH2017</strain>
        <tissue evidence="13">Root</tissue>
    </source>
</reference>
<gene>
    <name evidence="13" type="ORF">BVC80_1707g95</name>
</gene>
<dbReference type="FunFam" id="1.10.1200.10:FF:000003">
    <property type="entry name" value="Acyl carrier protein"/>
    <property type="match status" value="1"/>
</dbReference>
<dbReference type="PROSITE" id="PS50075">
    <property type="entry name" value="CARRIER"/>
    <property type="match status" value="1"/>
</dbReference>
<evidence type="ECO:0000256" key="7">
    <source>
        <dbReference type="ARBA" id="ARBA00023098"/>
    </source>
</evidence>
<dbReference type="InterPro" id="IPR036736">
    <property type="entry name" value="ACP-like_sf"/>
</dbReference>
<keyword evidence="5" id="KW-0597">Phosphoprotein</keyword>
<dbReference type="GO" id="GO:0000036">
    <property type="term" value="F:acyl carrier activity"/>
    <property type="evidence" value="ECO:0007669"/>
    <property type="project" value="TreeGrafter"/>
</dbReference>
<accession>A0A200Q688</accession>
<evidence type="ECO:0000259" key="12">
    <source>
        <dbReference type="PROSITE" id="PS50075"/>
    </source>
</evidence>
<dbReference type="PANTHER" id="PTHR20863">
    <property type="entry name" value="ACYL CARRIER PROTEIN"/>
    <property type="match status" value="1"/>
</dbReference>
<evidence type="ECO:0000256" key="2">
    <source>
        <dbReference type="ARBA" id="ARBA00010930"/>
    </source>
</evidence>